<dbReference type="PANTHER" id="PTHR24100">
    <property type="entry name" value="BUTYROPHILIN"/>
    <property type="match status" value="1"/>
</dbReference>
<dbReference type="GO" id="GO:0009897">
    <property type="term" value="C:external side of plasma membrane"/>
    <property type="evidence" value="ECO:0007669"/>
    <property type="project" value="TreeGrafter"/>
</dbReference>
<keyword evidence="4" id="KW-1015">Disulfide bond</keyword>
<evidence type="ECO:0000313" key="9">
    <source>
        <dbReference type="Proteomes" id="UP000265080"/>
    </source>
</evidence>
<name>A0A3P8TG42_AMPPE</name>
<dbReference type="Proteomes" id="UP000265080">
    <property type="component" value="Chromosome 23"/>
</dbReference>
<protein>
    <recommendedName>
        <fullName evidence="7">Ig-like domain-containing protein</fullName>
    </recommendedName>
</protein>
<keyword evidence="2" id="KW-0732">Signal</keyword>
<evidence type="ECO:0000256" key="6">
    <source>
        <dbReference type="ARBA" id="ARBA00023319"/>
    </source>
</evidence>
<dbReference type="OMA" id="WTFFITL"/>
<dbReference type="AlphaFoldDB" id="A0A3P8TG42"/>
<reference evidence="8" key="3">
    <citation type="submission" date="2025-09" db="UniProtKB">
        <authorList>
            <consortium name="Ensembl"/>
        </authorList>
    </citation>
    <scope>IDENTIFICATION</scope>
</reference>
<evidence type="ECO:0000256" key="3">
    <source>
        <dbReference type="ARBA" id="ARBA00023136"/>
    </source>
</evidence>
<reference evidence="8 9" key="1">
    <citation type="submission" date="2018-03" db="EMBL/GenBank/DDBJ databases">
        <title>Finding Nemo's genes: A chromosome-scale reference assembly of the genome of the orange clownfish Amphiprion percula.</title>
        <authorList>
            <person name="Lehmann R."/>
        </authorList>
    </citation>
    <scope>NUCLEOTIDE SEQUENCE</scope>
</reference>
<dbReference type="GO" id="GO:0005102">
    <property type="term" value="F:signaling receptor binding"/>
    <property type="evidence" value="ECO:0007669"/>
    <property type="project" value="TreeGrafter"/>
</dbReference>
<accession>A0A3P8TG42</accession>
<dbReference type="GO" id="GO:1903037">
    <property type="term" value="P:regulation of leukocyte cell-cell adhesion"/>
    <property type="evidence" value="ECO:0007669"/>
    <property type="project" value="UniProtKB-ARBA"/>
</dbReference>
<dbReference type="Gene3D" id="2.60.40.10">
    <property type="entry name" value="Immunoglobulins"/>
    <property type="match status" value="1"/>
</dbReference>
<evidence type="ECO:0000256" key="2">
    <source>
        <dbReference type="ARBA" id="ARBA00022729"/>
    </source>
</evidence>
<keyword evidence="6" id="KW-0393">Immunoglobulin domain</keyword>
<dbReference type="SMART" id="SM00406">
    <property type="entry name" value="IGv"/>
    <property type="match status" value="1"/>
</dbReference>
<comment type="subcellular location">
    <subcellularLocation>
        <location evidence="1">Membrane</location>
    </subcellularLocation>
</comment>
<dbReference type="FunFam" id="2.60.40.10:FF:000142">
    <property type="entry name" value="V-set domain-containing T-cell activation inhibitor 1"/>
    <property type="match status" value="1"/>
</dbReference>
<proteinExistence type="predicted"/>
<dbReference type="PROSITE" id="PS50835">
    <property type="entry name" value="IG_LIKE"/>
    <property type="match status" value="1"/>
</dbReference>
<keyword evidence="3" id="KW-0472">Membrane</keyword>
<dbReference type="InterPro" id="IPR036179">
    <property type="entry name" value="Ig-like_dom_sf"/>
</dbReference>
<dbReference type="SUPFAM" id="SSF48726">
    <property type="entry name" value="Immunoglobulin"/>
    <property type="match status" value="1"/>
</dbReference>
<feature type="domain" description="Ig-like" evidence="7">
    <location>
        <begin position="45"/>
        <end position="124"/>
    </location>
</feature>
<keyword evidence="9" id="KW-1185">Reference proteome</keyword>
<dbReference type="GeneTree" id="ENSGT01030000234884"/>
<reference evidence="8" key="2">
    <citation type="submission" date="2025-08" db="UniProtKB">
        <authorList>
            <consortium name="Ensembl"/>
        </authorList>
    </citation>
    <scope>IDENTIFICATION</scope>
</reference>
<dbReference type="Pfam" id="PF07686">
    <property type="entry name" value="V-set"/>
    <property type="match status" value="1"/>
</dbReference>
<evidence type="ECO:0000259" key="7">
    <source>
        <dbReference type="PROSITE" id="PS50835"/>
    </source>
</evidence>
<dbReference type="GO" id="GO:0050863">
    <property type="term" value="P:regulation of T cell activation"/>
    <property type="evidence" value="ECO:0007669"/>
    <property type="project" value="UniProtKB-ARBA"/>
</dbReference>
<dbReference type="InterPro" id="IPR050504">
    <property type="entry name" value="IgSF_BTN/MOG"/>
</dbReference>
<dbReference type="GO" id="GO:0001817">
    <property type="term" value="P:regulation of cytokine production"/>
    <property type="evidence" value="ECO:0007669"/>
    <property type="project" value="TreeGrafter"/>
</dbReference>
<dbReference type="GO" id="GO:0050852">
    <property type="term" value="P:T cell receptor signaling pathway"/>
    <property type="evidence" value="ECO:0007669"/>
    <property type="project" value="TreeGrafter"/>
</dbReference>
<evidence type="ECO:0000256" key="1">
    <source>
        <dbReference type="ARBA" id="ARBA00004370"/>
    </source>
</evidence>
<dbReference type="Ensembl" id="ENSAPET00000025302.1">
    <property type="protein sequence ID" value="ENSAPEP00000024655.1"/>
    <property type="gene ID" value="ENSAPEG00000017529.1"/>
</dbReference>
<dbReference type="InterPro" id="IPR007110">
    <property type="entry name" value="Ig-like_dom"/>
</dbReference>
<evidence type="ECO:0000256" key="4">
    <source>
        <dbReference type="ARBA" id="ARBA00023157"/>
    </source>
</evidence>
<sequence>MDSKSKLRATSALVFHTVLILLVARFYTVGQHQLVEASIGITGDVMLPCHVEPATDATDELLEWSRQDLNPRFIHVRRDGEDHLVDQNTSYMNRTSVSVDGLKQGNMSLRLSRVRLSDEATYRCFSPRLKTDSRVQLVVGTYTKLHRRFYCQV</sequence>
<organism evidence="8 9">
    <name type="scientific">Amphiprion percula</name>
    <name type="common">Orange clownfish</name>
    <name type="synonym">Lutjanus percula</name>
    <dbReference type="NCBI Taxonomy" id="161767"/>
    <lineage>
        <taxon>Eukaryota</taxon>
        <taxon>Metazoa</taxon>
        <taxon>Chordata</taxon>
        <taxon>Craniata</taxon>
        <taxon>Vertebrata</taxon>
        <taxon>Euteleostomi</taxon>
        <taxon>Actinopterygii</taxon>
        <taxon>Neopterygii</taxon>
        <taxon>Teleostei</taxon>
        <taxon>Neoteleostei</taxon>
        <taxon>Acanthomorphata</taxon>
        <taxon>Ovalentaria</taxon>
        <taxon>Pomacentridae</taxon>
        <taxon>Amphiprion</taxon>
    </lineage>
</organism>
<dbReference type="InterPro" id="IPR013106">
    <property type="entry name" value="Ig_V-set"/>
</dbReference>
<dbReference type="InterPro" id="IPR013783">
    <property type="entry name" value="Ig-like_fold"/>
</dbReference>
<evidence type="ECO:0000256" key="5">
    <source>
        <dbReference type="ARBA" id="ARBA00023180"/>
    </source>
</evidence>
<evidence type="ECO:0000313" key="8">
    <source>
        <dbReference type="Ensembl" id="ENSAPEP00000024655.1"/>
    </source>
</evidence>
<keyword evidence="5" id="KW-0325">Glycoprotein</keyword>